<evidence type="ECO:0000313" key="2">
    <source>
        <dbReference type="Proteomes" id="UP000753908"/>
    </source>
</evidence>
<organism evidence="1 2">
    <name type="scientific">Symplocastrum torsivum CPER-KK1</name>
    <dbReference type="NCBI Taxonomy" id="450513"/>
    <lineage>
        <taxon>Bacteria</taxon>
        <taxon>Bacillati</taxon>
        <taxon>Cyanobacteriota</taxon>
        <taxon>Cyanophyceae</taxon>
        <taxon>Oscillatoriophycideae</taxon>
        <taxon>Oscillatoriales</taxon>
        <taxon>Microcoleaceae</taxon>
        <taxon>Symplocastrum</taxon>
    </lineage>
</organism>
<accession>A0A951PRN2</accession>
<proteinExistence type="predicted"/>
<evidence type="ECO:0000313" key="1">
    <source>
        <dbReference type="EMBL" id="MBW4548119.1"/>
    </source>
</evidence>
<reference evidence="1" key="1">
    <citation type="submission" date="2021-05" db="EMBL/GenBank/DDBJ databases">
        <authorList>
            <person name="Pietrasiak N."/>
            <person name="Ward R."/>
            <person name="Stajich J.E."/>
            <person name="Kurbessoian T."/>
        </authorList>
    </citation>
    <scope>NUCLEOTIDE SEQUENCE</scope>
    <source>
        <strain evidence="1">CPER-KK1</strain>
    </source>
</reference>
<reference evidence="1" key="2">
    <citation type="journal article" date="2022" name="Microbiol. Resour. Announc.">
        <title>Metagenome Sequencing to Explore Phylogenomics of Terrestrial Cyanobacteria.</title>
        <authorList>
            <person name="Ward R.D."/>
            <person name="Stajich J.E."/>
            <person name="Johansen J.R."/>
            <person name="Huntemann M."/>
            <person name="Clum A."/>
            <person name="Foster B."/>
            <person name="Foster B."/>
            <person name="Roux S."/>
            <person name="Palaniappan K."/>
            <person name="Varghese N."/>
            <person name="Mukherjee S."/>
            <person name="Reddy T.B.K."/>
            <person name="Daum C."/>
            <person name="Copeland A."/>
            <person name="Chen I.A."/>
            <person name="Ivanova N.N."/>
            <person name="Kyrpides N.C."/>
            <person name="Shapiro N."/>
            <person name="Eloe-Fadrosh E.A."/>
            <person name="Pietrasiak N."/>
        </authorList>
    </citation>
    <scope>NUCLEOTIDE SEQUENCE</scope>
    <source>
        <strain evidence="1">CPER-KK1</strain>
    </source>
</reference>
<sequence length="198" mass="22049">MATNKPQVLAYLHTPVYERLAEFKQEHGIQSLSRAVEIVLCDYFGIKAQGVLLPVGLEKSRNCTNKDEISLEMKVAVLSLKYEYLRDALAKLANEPNTTLQQLSTTTSSVLTQPNQIEFKPADRTSLPSSFVLPKGLSTEVVKKGLTGTALAKRLKSSSSTVSNKRSKPDFSEWSMALDQDGIAWEYRSATRKFHPLE</sequence>
<gene>
    <name evidence="1" type="ORF">KME25_27310</name>
</gene>
<dbReference type="EMBL" id="JAHHIF010000055">
    <property type="protein sequence ID" value="MBW4548119.1"/>
    <property type="molecule type" value="Genomic_DNA"/>
</dbReference>
<dbReference type="AlphaFoldDB" id="A0A951PRN2"/>
<protein>
    <submittedName>
        <fullName evidence="1">Uncharacterized protein</fullName>
    </submittedName>
</protein>
<name>A0A951PRN2_9CYAN</name>
<dbReference type="Proteomes" id="UP000753908">
    <property type="component" value="Unassembled WGS sequence"/>
</dbReference>
<comment type="caution">
    <text evidence="1">The sequence shown here is derived from an EMBL/GenBank/DDBJ whole genome shotgun (WGS) entry which is preliminary data.</text>
</comment>